<keyword evidence="2" id="KW-0378">Hydrolase</keyword>
<evidence type="ECO:0000256" key="1">
    <source>
        <dbReference type="ARBA" id="ARBA00006096"/>
    </source>
</evidence>
<dbReference type="SUPFAM" id="SSF56601">
    <property type="entry name" value="beta-lactamase/transpeptidase-like"/>
    <property type="match status" value="1"/>
</dbReference>
<sequence length="513" mass="52303">MILGLALATVGAIGAAAPPPAGALPSAAGIVDTLDRILADPRLAGVTVGLEVRDTADGSVIYSRNAGQRLVPASNNKLLTSVAALEVLGTDHRFHTRVLGTGRQRGPVLAGDLYLKGGGDPTLLAGDYDALAKTVADSGIRLVTGRLIADDTWFDANRLGHDWATDDEPQSYAASISGLTVAPDTDYDPGAVIIEARPGAVAGQPAALSVVPAVGDVTLVNRATTGPAGSANTLSFNREHGTNTFVVSGSTPVGAAVSRDYMAVWNPTSYAATIFREALKRHGVRVQGSTGYGATPAGATERAAHESMTLGELLVPFLKLSNNMHAEVLLKEMGRAAAGQGSWAAGLAAASGALTALGVDMTVQRQVDGSGLSRQDLLTNHQITTLLLAARAEPWYQTWYDALPIAGVSERMVGGTLRSRMVGTPAAGNVHAKTGTLTGVSALSGYVTDANGRKLVFSMINNNSLGGVSALLDAVAVALASPQNAAASANPPGAGGGPSSTGDEVECSWVKTC</sequence>
<dbReference type="EMBL" id="BOPG01000050">
    <property type="protein sequence ID" value="GIJ60132.1"/>
    <property type="molecule type" value="Genomic_DNA"/>
</dbReference>
<comment type="similarity">
    <text evidence="1">Belongs to the peptidase S13 family.</text>
</comment>
<evidence type="ECO:0000313" key="4">
    <source>
        <dbReference type="EMBL" id="GIJ60132.1"/>
    </source>
</evidence>
<dbReference type="GO" id="GO:0004185">
    <property type="term" value="F:serine-type carboxypeptidase activity"/>
    <property type="evidence" value="ECO:0007669"/>
    <property type="project" value="InterPro"/>
</dbReference>
<dbReference type="Gene3D" id="3.40.710.10">
    <property type="entry name" value="DD-peptidase/beta-lactamase superfamily"/>
    <property type="match status" value="2"/>
</dbReference>
<keyword evidence="4" id="KW-0121">Carboxypeptidase</keyword>
<dbReference type="InterPro" id="IPR012338">
    <property type="entry name" value="Beta-lactam/transpept-like"/>
</dbReference>
<comment type="caution">
    <text evidence="4">The sequence shown here is derived from an EMBL/GenBank/DDBJ whole genome shotgun (WGS) entry which is preliminary data.</text>
</comment>
<dbReference type="InterPro" id="IPR000667">
    <property type="entry name" value="Peptidase_S13"/>
</dbReference>
<protein>
    <submittedName>
        <fullName evidence="4">D-alanyl-D-alanine carboxypeptidase DacC</fullName>
    </submittedName>
</protein>
<dbReference type="NCBIfam" id="TIGR00666">
    <property type="entry name" value="PBP4"/>
    <property type="match status" value="1"/>
</dbReference>
<feature type="signal peptide" evidence="3">
    <location>
        <begin position="1"/>
        <end position="23"/>
    </location>
</feature>
<evidence type="ECO:0000313" key="5">
    <source>
        <dbReference type="Proteomes" id="UP000612585"/>
    </source>
</evidence>
<dbReference type="PANTHER" id="PTHR30023">
    <property type="entry name" value="D-ALANYL-D-ALANINE CARBOXYPEPTIDASE"/>
    <property type="match status" value="1"/>
</dbReference>
<dbReference type="GO" id="GO:0000270">
    <property type="term" value="P:peptidoglycan metabolic process"/>
    <property type="evidence" value="ECO:0007669"/>
    <property type="project" value="TreeGrafter"/>
</dbReference>
<dbReference type="Pfam" id="PF02113">
    <property type="entry name" value="Peptidase_S13"/>
    <property type="match status" value="1"/>
</dbReference>
<evidence type="ECO:0000256" key="3">
    <source>
        <dbReference type="SAM" id="SignalP"/>
    </source>
</evidence>
<dbReference type="Proteomes" id="UP000612585">
    <property type="component" value="Unassembled WGS sequence"/>
</dbReference>
<gene>
    <name evidence="4" type="primary">dacC</name>
    <name evidence="4" type="ORF">Vau01_076480</name>
</gene>
<keyword evidence="3" id="KW-0732">Signal</keyword>
<evidence type="ECO:0000256" key="2">
    <source>
        <dbReference type="ARBA" id="ARBA00022801"/>
    </source>
</evidence>
<accession>A0A8J4E5Q8</accession>
<keyword evidence="4" id="KW-0645">Protease</keyword>
<dbReference type="Gene3D" id="3.50.80.20">
    <property type="entry name" value="D-Ala-D-Ala carboxypeptidase C, peptidase S13"/>
    <property type="match status" value="1"/>
</dbReference>
<dbReference type="AlphaFoldDB" id="A0A8J4E5Q8"/>
<proteinExistence type="inferred from homology"/>
<reference evidence="4" key="1">
    <citation type="submission" date="2021-01" db="EMBL/GenBank/DDBJ databases">
        <title>Whole genome shotgun sequence of Virgisporangium aurantiacum NBRC 16421.</title>
        <authorList>
            <person name="Komaki H."/>
            <person name="Tamura T."/>
        </authorList>
    </citation>
    <scope>NUCLEOTIDE SEQUENCE</scope>
    <source>
        <strain evidence="4">NBRC 16421</strain>
    </source>
</reference>
<dbReference type="PANTHER" id="PTHR30023:SF0">
    <property type="entry name" value="PENICILLIN-SENSITIVE CARBOXYPEPTIDASE A"/>
    <property type="match status" value="1"/>
</dbReference>
<name>A0A8J4E5Q8_9ACTN</name>
<dbReference type="PRINTS" id="PR00922">
    <property type="entry name" value="DADACBPTASE3"/>
</dbReference>
<keyword evidence="5" id="KW-1185">Reference proteome</keyword>
<dbReference type="GO" id="GO:0006508">
    <property type="term" value="P:proteolysis"/>
    <property type="evidence" value="ECO:0007669"/>
    <property type="project" value="InterPro"/>
</dbReference>
<feature type="chain" id="PRO_5035256627" evidence="3">
    <location>
        <begin position="24"/>
        <end position="513"/>
    </location>
</feature>
<organism evidence="4 5">
    <name type="scientific">Virgisporangium aurantiacum</name>
    <dbReference type="NCBI Taxonomy" id="175570"/>
    <lineage>
        <taxon>Bacteria</taxon>
        <taxon>Bacillati</taxon>
        <taxon>Actinomycetota</taxon>
        <taxon>Actinomycetes</taxon>
        <taxon>Micromonosporales</taxon>
        <taxon>Micromonosporaceae</taxon>
        <taxon>Virgisporangium</taxon>
    </lineage>
</organism>